<dbReference type="AlphaFoldDB" id="A0A1G4UED9"/>
<comment type="pathway">
    <text evidence="1">Cofactor biosynthesis; pyrroloquinoline quinone biosynthesis.</text>
</comment>
<proteinExistence type="predicted"/>
<dbReference type="EMBL" id="FMTP01000007">
    <property type="protein sequence ID" value="SCW91970.1"/>
    <property type="molecule type" value="Genomic_DNA"/>
</dbReference>
<sequence length="103" mass="10803">MTATLAATGVPKLARGVRLRHDEARGQWVLLAPERVLNPDPVAVEILKKVDGARSIDTIVDELATAFTVERATVATDVDAFLAGLAEKGLIEVTSPVIGDAAS</sequence>
<accession>A0A1G4UED9</accession>
<evidence type="ECO:0000313" key="4">
    <source>
        <dbReference type="EMBL" id="SCW91970.1"/>
    </source>
</evidence>
<evidence type="ECO:0000256" key="1">
    <source>
        <dbReference type="ARBA" id="ARBA00004886"/>
    </source>
</evidence>
<dbReference type="STRING" id="177413.SAMN05660859_3768"/>
<dbReference type="Gene3D" id="1.10.10.1150">
    <property type="entry name" value="Coenzyme PQQ synthesis protein D (PqqD)"/>
    <property type="match status" value="1"/>
</dbReference>
<protein>
    <submittedName>
        <fullName evidence="4">Pyrroloquinoline quinone biosynthesis protein D</fullName>
    </submittedName>
</protein>
<gene>
    <name evidence="4" type="ORF">SAMN05660859_3768</name>
</gene>
<dbReference type="Proteomes" id="UP000198889">
    <property type="component" value="Unassembled WGS sequence"/>
</dbReference>
<dbReference type="InterPro" id="IPR041881">
    <property type="entry name" value="PqqD_sf"/>
</dbReference>
<organism evidence="4 5">
    <name type="scientific">Ancylobacter rudongensis</name>
    <dbReference type="NCBI Taxonomy" id="177413"/>
    <lineage>
        <taxon>Bacteria</taxon>
        <taxon>Pseudomonadati</taxon>
        <taxon>Pseudomonadota</taxon>
        <taxon>Alphaproteobacteria</taxon>
        <taxon>Hyphomicrobiales</taxon>
        <taxon>Xanthobacteraceae</taxon>
        <taxon>Ancylobacter</taxon>
    </lineage>
</organism>
<reference evidence="5" key="1">
    <citation type="submission" date="2016-10" db="EMBL/GenBank/DDBJ databases">
        <authorList>
            <person name="Varghese N."/>
            <person name="Submissions S."/>
        </authorList>
    </citation>
    <scope>NUCLEOTIDE SEQUENCE [LARGE SCALE GENOMIC DNA]</scope>
    <source>
        <strain evidence="5">CGMCC 1.1761</strain>
    </source>
</reference>
<dbReference type="Pfam" id="PF05402">
    <property type="entry name" value="PqqD"/>
    <property type="match status" value="1"/>
</dbReference>
<dbReference type="InterPro" id="IPR022479">
    <property type="entry name" value="PqqD_bac"/>
</dbReference>
<keyword evidence="3" id="KW-0884">PQQ biosynthesis</keyword>
<name>A0A1G4UED9_9HYPH</name>
<evidence type="ECO:0000256" key="2">
    <source>
        <dbReference type="ARBA" id="ARBA00011741"/>
    </source>
</evidence>
<dbReference type="GO" id="GO:0048038">
    <property type="term" value="F:quinone binding"/>
    <property type="evidence" value="ECO:0007669"/>
    <property type="project" value="InterPro"/>
</dbReference>
<dbReference type="NCBIfam" id="TIGR03859">
    <property type="entry name" value="PQQ_PqqD"/>
    <property type="match status" value="1"/>
</dbReference>
<dbReference type="InterPro" id="IPR008792">
    <property type="entry name" value="PQQD"/>
</dbReference>
<evidence type="ECO:0000256" key="3">
    <source>
        <dbReference type="ARBA" id="ARBA00022905"/>
    </source>
</evidence>
<comment type="subunit">
    <text evidence="2">Monomer. Interacts with PqqE.</text>
</comment>
<evidence type="ECO:0000313" key="5">
    <source>
        <dbReference type="Proteomes" id="UP000198889"/>
    </source>
</evidence>
<dbReference type="RefSeq" id="WP_091442798.1">
    <property type="nucleotide sequence ID" value="NZ_FMTP01000007.1"/>
</dbReference>
<dbReference type="GO" id="GO:0018189">
    <property type="term" value="P:pyrroloquinoline quinone biosynthetic process"/>
    <property type="evidence" value="ECO:0007669"/>
    <property type="project" value="UniProtKB-UniPathway"/>
</dbReference>
<keyword evidence="5" id="KW-1185">Reference proteome</keyword>
<dbReference type="UniPathway" id="UPA00539"/>